<proteinExistence type="predicted"/>
<accession>A0A1E7EXK8</accession>
<evidence type="ECO:0000313" key="2">
    <source>
        <dbReference type="Proteomes" id="UP000095751"/>
    </source>
</evidence>
<dbReference type="InParanoid" id="A0A1E7EXK8"/>
<organism evidence="1 2">
    <name type="scientific">Fragilariopsis cylindrus CCMP1102</name>
    <dbReference type="NCBI Taxonomy" id="635003"/>
    <lineage>
        <taxon>Eukaryota</taxon>
        <taxon>Sar</taxon>
        <taxon>Stramenopiles</taxon>
        <taxon>Ochrophyta</taxon>
        <taxon>Bacillariophyta</taxon>
        <taxon>Bacillariophyceae</taxon>
        <taxon>Bacillariophycidae</taxon>
        <taxon>Bacillariales</taxon>
        <taxon>Bacillariaceae</taxon>
        <taxon>Fragilariopsis</taxon>
    </lineage>
</organism>
<protein>
    <submittedName>
        <fullName evidence="1">Uncharacterized protein</fullName>
    </submittedName>
</protein>
<dbReference type="EMBL" id="KV784371">
    <property type="protein sequence ID" value="OEU10559.1"/>
    <property type="molecule type" value="Genomic_DNA"/>
</dbReference>
<evidence type="ECO:0000313" key="1">
    <source>
        <dbReference type="EMBL" id="OEU10559.1"/>
    </source>
</evidence>
<reference evidence="1 2" key="1">
    <citation type="submission" date="2016-09" db="EMBL/GenBank/DDBJ databases">
        <title>Extensive genetic diversity and differential bi-allelic expression allows diatom success in the polar Southern Ocean.</title>
        <authorList>
            <consortium name="DOE Joint Genome Institute"/>
            <person name="Mock T."/>
            <person name="Otillar R.P."/>
            <person name="Strauss J."/>
            <person name="Dupont C."/>
            <person name="Frickenhaus S."/>
            <person name="Maumus F."/>
            <person name="Mcmullan M."/>
            <person name="Sanges R."/>
            <person name="Schmutz J."/>
            <person name="Toseland A."/>
            <person name="Valas R."/>
            <person name="Veluchamy A."/>
            <person name="Ward B.J."/>
            <person name="Allen A."/>
            <person name="Barry K."/>
            <person name="Falciatore A."/>
            <person name="Ferrante M."/>
            <person name="Fortunato A.E."/>
            <person name="Gloeckner G."/>
            <person name="Gruber A."/>
            <person name="Hipkin R."/>
            <person name="Janech M."/>
            <person name="Kroth P."/>
            <person name="Leese F."/>
            <person name="Lindquist E."/>
            <person name="Lyon B.R."/>
            <person name="Martin J."/>
            <person name="Mayer C."/>
            <person name="Parker M."/>
            <person name="Quesneville H."/>
            <person name="Raymond J."/>
            <person name="Uhlig C."/>
            <person name="Valentin K.U."/>
            <person name="Worden A.Z."/>
            <person name="Armbrust E.V."/>
            <person name="Bowler C."/>
            <person name="Green B."/>
            <person name="Moulton V."/>
            <person name="Van Oosterhout C."/>
            <person name="Grigoriev I."/>
        </authorList>
    </citation>
    <scope>NUCLEOTIDE SEQUENCE [LARGE SCALE GENOMIC DNA]</scope>
    <source>
        <strain evidence="1 2">CCMP1102</strain>
    </source>
</reference>
<keyword evidence="2" id="KW-1185">Reference proteome</keyword>
<name>A0A1E7EXK8_9STRA</name>
<dbReference type="Proteomes" id="UP000095751">
    <property type="component" value="Unassembled WGS sequence"/>
</dbReference>
<dbReference type="AlphaFoldDB" id="A0A1E7EXK8"/>
<sequence length="144" mass="16096">MTKRSNIRTMTLFPLAAFVAASAIVTIDAFSMPPTVATTKAIATAPSSSTTAISWSMQMPDYIAFPKSTWYNEVANPTARRIVYDDGPSSEFELMFATVGNNWPDFNDNMSEEGGEDEVESTKQPQRIIWNPIRRARNLIKRIL</sequence>
<gene>
    <name evidence="1" type="ORF">FRACYDRAFT_271077</name>
</gene>
<dbReference type="KEGG" id="fcy:FRACYDRAFT_271077"/>